<dbReference type="InterPro" id="IPR007024">
    <property type="entry name" value="BLUF_domain"/>
</dbReference>
<name>A0A2T1HYV9_9HYPH</name>
<dbReference type="PROSITE" id="PS50925">
    <property type="entry name" value="BLUF"/>
    <property type="match status" value="1"/>
</dbReference>
<dbReference type="AlphaFoldDB" id="A0A2T1HYV9"/>
<dbReference type="RefSeq" id="WP_106334667.1">
    <property type="nucleotide sequence ID" value="NZ_PVZS01000001.1"/>
</dbReference>
<dbReference type="InterPro" id="IPR036046">
    <property type="entry name" value="Acylphosphatase-like_dom_sf"/>
</dbReference>
<evidence type="ECO:0000313" key="2">
    <source>
        <dbReference type="EMBL" id="PSC06882.1"/>
    </source>
</evidence>
<keyword evidence="3" id="KW-1185">Reference proteome</keyword>
<dbReference type="SUPFAM" id="SSF54975">
    <property type="entry name" value="Acylphosphatase/BLUF domain-like"/>
    <property type="match status" value="1"/>
</dbReference>
<evidence type="ECO:0000259" key="1">
    <source>
        <dbReference type="PROSITE" id="PS50925"/>
    </source>
</evidence>
<evidence type="ECO:0000313" key="3">
    <source>
        <dbReference type="Proteomes" id="UP000239772"/>
    </source>
</evidence>
<dbReference type="GO" id="GO:0071949">
    <property type="term" value="F:FAD binding"/>
    <property type="evidence" value="ECO:0007669"/>
    <property type="project" value="InterPro"/>
</dbReference>
<dbReference type="Gene3D" id="3.30.70.100">
    <property type="match status" value="1"/>
</dbReference>
<dbReference type="Pfam" id="PF04940">
    <property type="entry name" value="BLUF"/>
    <property type="match status" value="1"/>
</dbReference>
<protein>
    <submittedName>
        <fullName evidence="2">Blue light sensor protein</fullName>
    </submittedName>
</protein>
<dbReference type="OrthoDB" id="196105at2"/>
<dbReference type="EMBL" id="PVZS01000001">
    <property type="protein sequence ID" value="PSC06882.1"/>
    <property type="molecule type" value="Genomic_DNA"/>
</dbReference>
<dbReference type="GO" id="GO:0009882">
    <property type="term" value="F:blue light photoreceptor activity"/>
    <property type="evidence" value="ECO:0007669"/>
    <property type="project" value="InterPro"/>
</dbReference>
<reference evidence="3" key="1">
    <citation type="submission" date="2018-03" db="EMBL/GenBank/DDBJ databases">
        <authorList>
            <person name="Sun L."/>
            <person name="Liu H."/>
            <person name="Chen W."/>
            <person name="Huang K."/>
            <person name="Liu W."/>
            <person name="Gao X."/>
        </authorList>
    </citation>
    <scope>NUCLEOTIDE SEQUENCE [LARGE SCALE GENOMIC DNA]</scope>
    <source>
        <strain evidence="3">SH9</strain>
    </source>
</reference>
<dbReference type="Proteomes" id="UP000239772">
    <property type="component" value="Unassembled WGS sequence"/>
</dbReference>
<feature type="domain" description="BLUF" evidence="1">
    <location>
        <begin position="3"/>
        <end position="96"/>
    </location>
</feature>
<dbReference type="SMART" id="SM01034">
    <property type="entry name" value="BLUF"/>
    <property type="match status" value="1"/>
</dbReference>
<organism evidence="2 3">
    <name type="scientific">Alsobacter soli</name>
    <dbReference type="NCBI Taxonomy" id="2109933"/>
    <lineage>
        <taxon>Bacteria</taxon>
        <taxon>Pseudomonadati</taxon>
        <taxon>Pseudomonadota</taxon>
        <taxon>Alphaproteobacteria</taxon>
        <taxon>Hyphomicrobiales</taxon>
        <taxon>Alsobacteraceae</taxon>
        <taxon>Alsobacter</taxon>
    </lineage>
</organism>
<proteinExistence type="predicted"/>
<accession>A0A2T1HYV9</accession>
<comment type="caution">
    <text evidence="2">The sequence shown here is derived from an EMBL/GenBank/DDBJ whole genome shotgun (WGS) entry which is preliminary data.</text>
</comment>
<gene>
    <name evidence="2" type="ORF">SLNSH_00395</name>
</gene>
<sequence>MPLTRLTYWSTRRIPPQDGFKAIKQILQASIRNNARDGVTGYMVFDDRVFAQILEGEEAVVARTYARIGADPRHGDLILLDRTTEPRRAFPNWAMGATLWLDDLKEVMARQGMSSLEPDRLGPRGVLAVALALHAREVARQPGLRPSA</sequence>